<comment type="caution">
    <text evidence="2">The sequence shown here is derived from an EMBL/GenBank/DDBJ whole genome shotgun (WGS) entry which is preliminary data.</text>
</comment>
<evidence type="ECO:0008006" key="4">
    <source>
        <dbReference type="Google" id="ProtNLM"/>
    </source>
</evidence>
<feature type="region of interest" description="Disordered" evidence="1">
    <location>
        <begin position="45"/>
        <end position="64"/>
    </location>
</feature>
<dbReference type="EMBL" id="BAAART010000055">
    <property type="protein sequence ID" value="GAA2231953.1"/>
    <property type="molecule type" value="Genomic_DNA"/>
</dbReference>
<name>A0ABN3DIB1_9ACTN</name>
<evidence type="ECO:0000256" key="1">
    <source>
        <dbReference type="SAM" id="MobiDB-lite"/>
    </source>
</evidence>
<dbReference type="Proteomes" id="UP001501474">
    <property type="component" value="Unassembled WGS sequence"/>
</dbReference>
<organism evidence="2 3">
    <name type="scientific">Streptomyces indiaensis</name>
    <dbReference type="NCBI Taxonomy" id="284033"/>
    <lineage>
        <taxon>Bacteria</taxon>
        <taxon>Bacillati</taxon>
        <taxon>Actinomycetota</taxon>
        <taxon>Actinomycetes</taxon>
        <taxon>Kitasatosporales</taxon>
        <taxon>Streptomycetaceae</taxon>
        <taxon>Streptomyces</taxon>
    </lineage>
</organism>
<evidence type="ECO:0000313" key="3">
    <source>
        <dbReference type="Proteomes" id="UP001501474"/>
    </source>
</evidence>
<evidence type="ECO:0000313" key="2">
    <source>
        <dbReference type="EMBL" id="GAA2231953.1"/>
    </source>
</evidence>
<protein>
    <recommendedName>
        <fullName evidence="4">Carbonic anhydrase</fullName>
    </recommendedName>
</protein>
<accession>A0ABN3DIB1</accession>
<gene>
    <name evidence="2" type="ORF">GCM10010104_27480</name>
</gene>
<proteinExistence type="predicted"/>
<reference evidence="2 3" key="1">
    <citation type="journal article" date="2019" name="Int. J. Syst. Evol. Microbiol.">
        <title>The Global Catalogue of Microorganisms (GCM) 10K type strain sequencing project: providing services to taxonomists for standard genome sequencing and annotation.</title>
        <authorList>
            <consortium name="The Broad Institute Genomics Platform"/>
            <consortium name="The Broad Institute Genome Sequencing Center for Infectious Disease"/>
            <person name="Wu L."/>
            <person name="Ma J."/>
        </authorList>
    </citation>
    <scope>NUCLEOTIDE SEQUENCE [LARGE SCALE GENOMIC DNA]</scope>
    <source>
        <strain evidence="2 3">JCM 3053</strain>
    </source>
</reference>
<keyword evidence="3" id="KW-1185">Reference proteome</keyword>
<sequence>MRNTVDLLLNRSRVLAEKVGAGRAAVVGLRYRLIDGSAQLVTARGLDTSAPSRPDRAAEAARPPGVVAGDACRANATAAERRAVVRSDPVSEEDCRCAA</sequence>